<comment type="function">
    <text evidence="1">Putative transcription activator involved in regulating light control of development.</text>
</comment>
<reference evidence="3 4" key="1">
    <citation type="submission" date="2020-09" db="EMBL/GenBank/DDBJ databases">
        <title>De no assembly of potato wild relative species, Solanum commersonii.</title>
        <authorList>
            <person name="Cho K."/>
        </authorList>
    </citation>
    <scope>NUCLEOTIDE SEQUENCE [LARGE SCALE GENOMIC DNA]</scope>
    <source>
        <strain evidence="3">LZ3.2</strain>
        <tissue evidence="3">Leaf</tissue>
    </source>
</reference>
<feature type="compositionally biased region" description="Basic and acidic residues" evidence="2">
    <location>
        <begin position="41"/>
        <end position="57"/>
    </location>
</feature>
<dbReference type="PANTHER" id="PTHR31669:SF283">
    <property type="entry name" value="PROTEIN FAR1-RELATED SEQUENCE"/>
    <property type="match status" value="1"/>
</dbReference>
<accession>A0A9J5YKE5</accession>
<dbReference type="Proteomes" id="UP000824120">
    <property type="component" value="Chromosome 6"/>
</dbReference>
<feature type="region of interest" description="Disordered" evidence="2">
    <location>
        <begin position="25"/>
        <end position="93"/>
    </location>
</feature>
<dbReference type="GO" id="GO:0005634">
    <property type="term" value="C:nucleus"/>
    <property type="evidence" value="ECO:0007669"/>
    <property type="project" value="UniProtKB-SubCell"/>
</dbReference>
<dbReference type="GO" id="GO:0006355">
    <property type="term" value="P:regulation of DNA-templated transcription"/>
    <property type="evidence" value="ECO:0007669"/>
    <property type="project" value="UniProtKB-UniRule"/>
</dbReference>
<comment type="caution">
    <text evidence="3">The sequence shown here is derived from an EMBL/GenBank/DDBJ whole genome shotgun (WGS) entry which is preliminary data.</text>
</comment>
<evidence type="ECO:0000256" key="2">
    <source>
        <dbReference type="SAM" id="MobiDB-lite"/>
    </source>
</evidence>
<evidence type="ECO:0000313" key="3">
    <source>
        <dbReference type="EMBL" id="KAG5600144.1"/>
    </source>
</evidence>
<comment type="similarity">
    <text evidence="1">Belongs to the FHY3/FAR1 family.</text>
</comment>
<evidence type="ECO:0000313" key="4">
    <source>
        <dbReference type="Proteomes" id="UP000824120"/>
    </source>
</evidence>
<dbReference type="EMBL" id="JACXVP010000006">
    <property type="protein sequence ID" value="KAG5600144.1"/>
    <property type="molecule type" value="Genomic_DNA"/>
</dbReference>
<keyword evidence="1" id="KW-0539">Nucleus</keyword>
<keyword evidence="4" id="KW-1185">Reference proteome</keyword>
<protein>
    <recommendedName>
        <fullName evidence="1">Protein FAR1-RELATED SEQUENCE</fullName>
    </recommendedName>
</protein>
<evidence type="ECO:0000256" key="1">
    <source>
        <dbReference type="RuleBase" id="RU367018"/>
    </source>
</evidence>
<dbReference type="InterPro" id="IPR031052">
    <property type="entry name" value="FHY3/FAR1"/>
</dbReference>
<comment type="subcellular location">
    <subcellularLocation>
        <location evidence="1">Nucleus</location>
    </subcellularLocation>
</comment>
<organism evidence="3 4">
    <name type="scientific">Solanum commersonii</name>
    <name type="common">Commerson's wild potato</name>
    <name type="synonym">Commerson's nightshade</name>
    <dbReference type="NCBI Taxonomy" id="4109"/>
    <lineage>
        <taxon>Eukaryota</taxon>
        <taxon>Viridiplantae</taxon>
        <taxon>Streptophyta</taxon>
        <taxon>Embryophyta</taxon>
        <taxon>Tracheophyta</taxon>
        <taxon>Spermatophyta</taxon>
        <taxon>Magnoliopsida</taxon>
        <taxon>eudicotyledons</taxon>
        <taxon>Gunneridae</taxon>
        <taxon>Pentapetalae</taxon>
        <taxon>asterids</taxon>
        <taxon>lamiids</taxon>
        <taxon>Solanales</taxon>
        <taxon>Solanaceae</taxon>
        <taxon>Solanoideae</taxon>
        <taxon>Solaneae</taxon>
        <taxon>Solanum</taxon>
    </lineage>
</organism>
<keyword evidence="1" id="KW-0863">Zinc-finger</keyword>
<feature type="compositionally biased region" description="Acidic residues" evidence="2">
    <location>
        <begin position="64"/>
        <end position="78"/>
    </location>
</feature>
<dbReference type="PANTHER" id="PTHR31669">
    <property type="entry name" value="PROTEIN FAR1-RELATED SEQUENCE 10-RELATED"/>
    <property type="match status" value="1"/>
</dbReference>
<keyword evidence="1" id="KW-0479">Metal-binding</keyword>
<sequence length="294" mass="33789">MDPNSQHSQLTQVLNNVLGLIKDDSLLSQNDEHDQDSDSGYDDRPEAYLHSDDEGARAIKSVSDGEEYEVDDEWDEDKDTTNDDNLSDQQYIESPIVGGPNRMGCTSKDCRNYILQQRRMRTLVSNTVAIQIFFASMQMKDDESFYVIDTDNFARLRNVVWVHTHCKYAYPKFSDVVCFNTTYMSILLGSTLLTSEDIKTYKFVFSTWLAAMGNVPPTATSLINHYFWAGMMSTQRAESMHAFFDDYFNGRSSLKQFVEQYEIALRFKYEKELQAKADSRKTHAAPSSGFDWDI</sequence>
<dbReference type="AlphaFoldDB" id="A0A9J5YKE5"/>
<gene>
    <name evidence="3" type="ORF">H5410_031514</name>
</gene>
<proteinExistence type="inferred from homology"/>
<name>A0A9J5YKE5_SOLCO</name>
<dbReference type="OrthoDB" id="910943at2759"/>
<keyword evidence="1" id="KW-0862">Zinc</keyword>
<dbReference type="GO" id="GO:0008270">
    <property type="term" value="F:zinc ion binding"/>
    <property type="evidence" value="ECO:0007669"/>
    <property type="project" value="UniProtKB-UniRule"/>
</dbReference>